<dbReference type="EMBL" id="MFKF01000023">
    <property type="protein sequence ID" value="OGG56827.1"/>
    <property type="molecule type" value="Genomic_DNA"/>
</dbReference>
<evidence type="ECO:0000256" key="1">
    <source>
        <dbReference type="ARBA" id="ARBA00007734"/>
    </source>
</evidence>
<evidence type="ECO:0000259" key="3">
    <source>
        <dbReference type="Pfam" id="PF01464"/>
    </source>
</evidence>
<feature type="region of interest" description="Disordered" evidence="2">
    <location>
        <begin position="52"/>
        <end position="84"/>
    </location>
</feature>
<evidence type="ECO:0000313" key="4">
    <source>
        <dbReference type="EMBL" id="OGG56827.1"/>
    </source>
</evidence>
<accession>A0A1F6D658</accession>
<gene>
    <name evidence="4" type="ORF">A3F84_10545</name>
</gene>
<comment type="caution">
    <text evidence="4">The sequence shown here is derived from an EMBL/GenBank/DDBJ whole genome shotgun (WGS) entry which is preliminary data.</text>
</comment>
<dbReference type="GO" id="GO:0016020">
    <property type="term" value="C:membrane"/>
    <property type="evidence" value="ECO:0007669"/>
    <property type="project" value="InterPro"/>
</dbReference>
<proteinExistence type="inferred from homology"/>
<sequence length="226" mass="25185">MQAQERDRSRQARHRIAERSVGGWEDVVRRSYDSRIVASLLTNSLFRALYIPQTHPPPAPPSSRLPSLPEGKRPAPAPQIDPETLSRIAPFDPHIVQHSRDSGVDPNLTRAMIYVESGGDPRAVSPKGARGLMQLMPDTADQLGVRNAFDPAQNIRGGARYLRTLLDQFHNVELALWGYNAGPGAVERRSLPAETRRYIPEVLRVKAALDRLDPAQVKAARRVEKK</sequence>
<feature type="compositionally biased region" description="Basic and acidic residues" evidence="2">
    <location>
        <begin position="1"/>
        <end position="18"/>
    </location>
</feature>
<feature type="domain" description="Transglycosylase SLT" evidence="3">
    <location>
        <begin position="98"/>
        <end position="189"/>
    </location>
</feature>
<dbReference type="Pfam" id="PF01464">
    <property type="entry name" value="SLT"/>
    <property type="match status" value="1"/>
</dbReference>
<dbReference type="PANTHER" id="PTHR37423:SF2">
    <property type="entry name" value="MEMBRANE-BOUND LYTIC MUREIN TRANSGLYCOSYLASE C"/>
    <property type="match status" value="1"/>
</dbReference>
<feature type="compositionally biased region" description="Pro residues" evidence="2">
    <location>
        <begin position="54"/>
        <end position="63"/>
    </location>
</feature>
<name>A0A1F6D658_HANXR</name>
<dbReference type="GO" id="GO:0000270">
    <property type="term" value="P:peptidoglycan metabolic process"/>
    <property type="evidence" value="ECO:0007669"/>
    <property type="project" value="InterPro"/>
</dbReference>
<dbReference type="InterPro" id="IPR008258">
    <property type="entry name" value="Transglycosylase_SLT_dom_1"/>
</dbReference>
<dbReference type="Proteomes" id="UP000178606">
    <property type="component" value="Unassembled WGS sequence"/>
</dbReference>
<comment type="similarity">
    <text evidence="1">Belongs to the transglycosylase Slt family.</text>
</comment>
<dbReference type="InterPro" id="IPR000189">
    <property type="entry name" value="Transglyc_AS"/>
</dbReference>
<protein>
    <recommendedName>
        <fullName evidence="3">Transglycosylase SLT domain-containing protein</fullName>
    </recommendedName>
</protein>
<organism evidence="4 5">
    <name type="scientific">Handelsmanbacteria sp. (strain RIFCSPLOWO2_12_FULL_64_10)</name>
    <dbReference type="NCBI Taxonomy" id="1817868"/>
    <lineage>
        <taxon>Bacteria</taxon>
        <taxon>Candidatus Handelsmaniibacteriota</taxon>
    </lineage>
</organism>
<evidence type="ECO:0000313" key="5">
    <source>
        <dbReference type="Proteomes" id="UP000178606"/>
    </source>
</evidence>
<evidence type="ECO:0000256" key="2">
    <source>
        <dbReference type="SAM" id="MobiDB-lite"/>
    </source>
</evidence>
<dbReference type="GO" id="GO:0008933">
    <property type="term" value="F:peptidoglycan lytic transglycosylase activity"/>
    <property type="evidence" value="ECO:0007669"/>
    <property type="project" value="InterPro"/>
</dbReference>
<dbReference type="CDD" id="cd00254">
    <property type="entry name" value="LT-like"/>
    <property type="match status" value="1"/>
</dbReference>
<feature type="region of interest" description="Disordered" evidence="2">
    <location>
        <begin position="1"/>
        <end position="20"/>
    </location>
</feature>
<reference evidence="4 5" key="1">
    <citation type="journal article" date="2016" name="Nat. Commun.">
        <title>Thousands of microbial genomes shed light on interconnected biogeochemical processes in an aquifer system.</title>
        <authorList>
            <person name="Anantharaman K."/>
            <person name="Brown C.T."/>
            <person name="Hug L.A."/>
            <person name="Sharon I."/>
            <person name="Castelle C.J."/>
            <person name="Probst A.J."/>
            <person name="Thomas B.C."/>
            <person name="Singh A."/>
            <person name="Wilkins M.J."/>
            <person name="Karaoz U."/>
            <person name="Brodie E.L."/>
            <person name="Williams K.H."/>
            <person name="Hubbard S.S."/>
            <person name="Banfield J.F."/>
        </authorList>
    </citation>
    <scope>NUCLEOTIDE SEQUENCE [LARGE SCALE GENOMIC DNA]</scope>
    <source>
        <strain evidence="5">RIFCSPLOWO2_12_FULL_64_10</strain>
    </source>
</reference>
<dbReference type="PROSITE" id="PS00922">
    <property type="entry name" value="TRANSGLYCOSYLASE"/>
    <property type="match status" value="1"/>
</dbReference>
<dbReference type="AlphaFoldDB" id="A0A1F6D658"/>
<dbReference type="PANTHER" id="PTHR37423">
    <property type="entry name" value="SOLUBLE LYTIC MUREIN TRANSGLYCOSYLASE-RELATED"/>
    <property type="match status" value="1"/>
</dbReference>
<dbReference type="Gene3D" id="1.10.530.10">
    <property type="match status" value="1"/>
</dbReference>
<dbReference type="SUPFAM" id="SSF53955">
    <property type="entry name" value="Lysozyme-like"/>
    <property type="match status" value="1"/>
</dbReference>
<dbReference type="InterPro" id="IPR023346">
    <property type="entry name" value="Lysozyme-like_dom_sf"/>
</dbReference>